<organism evidence="1 2">
    <name type="scientific">Blattamonas nauphoetae</name>
    <dbReference type="NCBI Taxonomy" id="2049346"/>
    <lineage>
        <taxon>Eukaryota</taxon>
        <taxon>Metamonada</taxon>
        <taxon>Preaxostyla</taxon>
        <taxon>Oxymonadida</taxon>
        <taxon>Blattamonas</taxon>
    </lineage>
</organism>
<protein>
    <submittedName>
        <fullName evidence="1">Uncharacterized protein</fullName>
    </submittedName>
</protein>
<evidence type="ECO:0000313" key="1">
    <source>
        <dbReference type="EMBL" id="KAK2946154.1"/>
    </source>
</evidence>
<name>A0ABQ9X326_9EUKA</name>
<dbReference type="Proteomes" id="UP001281761">
    <property type="component" value="Unassembled WGS sequence"/>
</dbReference>
<keyword evidence="2" id="KW-1185">Reference proteome</keyword>
<proteinExistence type="predicted"/>
<dbReference type="EMBL" id="JARBJD010000235">
    <property type="protein sequence ID" value="KAK2946154.1"/>
    <property type="molecule type" value="Genomic_DNA"/>
</dbReference>
<evidence type="ECO:0000313" key="2">
    <source>
        <dbReference type="Proteomes" id="UP001281761"/>
    </source>
</evidence>
<comment type="caution">
    <text evidence="1">The sequence shown here is derived from an EMBL/GenBank/DDBJ whole genome shotgun (WGS) entry which is preliminary data.</text>
</comment>
<reference evidence="1 2" key="1">
    <citation type="journal article" date="2022" name="bioRxiv">
        <title>Genomics of Preaxostyla Flagellates Illuminates Evolutionary Transitions and the Path Towards Mitochondrial Loss.</title>
        <authorList>
            <person name="Novak L.V.F."/>
            <person name="Treitli S.C."/>
            <person name="Pyrih J."/>
            <person name="Halakuc P."/>
            <person name="Pipaliya S.V."/>
            <person name="Vacek V."/>
            <person name="Brzon O."/>
            <person name="Soukal P."/>
            <person name="Eme L."/>
            <person name="Dacks J.B."/>
            <person name="Karnkowska A."/>
            <person name="Elias M."/>
            <person name="Hampl V."/>
        </authorList>
    </citation>
    <scope>NUCLEOTIDE SEQUENCE [LARGE SCALE GENOMIC DNA]</scope>
    <source>
        <strain evidence="1">NAU3</strain>
        <tissue evidence="1">Gut</tissue>
    </source>
</reference>
<gene>
    <name evidence="1" type="ORF">BLNAU_18898</name>
</gene>
<sequence length="663" mass="76743">MTPIEVTHAVHFLKYASIHAKYRKYPSNKLIEHLLSEEVYGQRKLTSALVELVAHPSNTLQTVSLSFLDVNFSSFSKYTSTAVTVTELLSQLLKTLNPHELPLNGTTIDFHRQLTSTLDNFFNNFTTEDFRRCLGLDSSSSRVKSLQSQQIDTIITSSLKYFRTIIAAPVFPTDTLSGFSLLSTMTQFDPIMIDALLFSGYPEIQRFFGEIQNDIVEELVSMLGLPSTDEAELCLRYDRTDPQTTDHWLKGFEYLLGRVSERTVFSDLEMLTVAFFLNRRPSHLKLFFYSDDRFGLKMNDDILSSTKLDLKAFWTLFTPTQPSHAAAVLTAFNPRHRRQLEQAVSRRCEESDGCMRSLFILTSQLVCPLTDDEIVNIVDRIVALLESDSCLDDDTILRICAFHKHQLSCIHLPKLFRKAGRSPEQFFHAFECLLSLPIDSLDQSPINYLLTTRRVKQPRFDEWDDVDFERIGILKRLLSQIHHSVASDPHWINELLFPFVFGIIPRARHCAARLCQSQLDRLLAPSVDVFSNYFIQLHSFTWQQCEKRKEQFVDACKLCDQRVIARCLSRNGYFSRFVTALFDQTFEASEFFFRLLFDRHLYPKLKIEDQNTIRRTFPHFLEEGWQDALEFVYVKKAVVTRDPQYASSQMMLFFGANFYGLRG</sequence>
<accession>A0ABQ9X326</accession>